<dbReference type="AlphaFoldDB" id="G2QF84"/>
<keyword evidence="2" id="KW-1185">Reference proteome</keyword>
<proteinExistence type="predicted"/>
<dbReference type="HOGENOM" id="CLU_036731_0_0_1"/>
<protein>
    <submittedName>
        <fullName evidence="1">Uncharacterized protein</fullName>
    </submittedName>
</protein>
<evidence type="ECO:0000313" key="1">
    <source>
        <dbReference type="EMBL" id="AEO59113.1"/>
    </source>
</evidence>
<dbReference type="InterPro" id="IPR029063">
    <property type="entry name" value="SAM-dependent_MTases_sf"/>
</dbReference>
<dbReference type="GeneID" id="11514223"/>
<dbReference type="STRING" id="573729.G2QF84"/>
<dbReference type="VEuPathDB" id="FungiDB:MYCTH_2307102"/>
<name>G2QF84_THET4</name>
<dbReference type="PANTHER" id="PTHR14614">
    <property type="entry name" value="HEPATOCELLULAR CARCINOMA-ASSOCIATED ANTIGEN"/>
    <property type="match status" value="1"/>
</dbReference>
<dbReference type="GO" id="GO:0005829">
    <property type="term" value="C:cytosol"/>
    <property type="evidence" value="ECO:0007669"/>
    <property type="project" value="TreeGrafter"/>
</dbReference>
<gene>
    <name evidence="1" type="ORF">MYCTH_2307102</name>
</gene>
<dbReference type="OrthoDB" id="413520at2759"/>
<dbReference type="SUPFAM" id="SSF53335">
    <property type="entry name" value="S-adenosyl-L-methionine-dependent methyltransferases"/>
    <property type="match status" value="1"/>
</dbReference>
<dbReference type="OMA" id="LYENLDW"/>
<sequence length="390" mass="42632">MHYIRFCRPPEVQAGRSHATVKIVLTITTDLSDSFLSPRTPIQLAVIGAYTERRDGKDQLVPVNLTQGSPPTWRAGMRVLKLDLPLPPQPIETIQIRPLSRQLTAMGTDDVLPGNRGLIMAVYADMPRPGDGRAPSVCFRSLRLSTGDVAAGQTLQIEEELGESIARHIWDSGIVVVSLLADLCLCNTDEAGTKPLPMLRNILQGPDRPLNILELGCGVGVMGIGLARTMSLRRAGQRPHILMTDLPEAEQKARANIARQADHLGDASASLDFEPLDWEDGANGTFGEKASSRPVDLAVLCDCTYNTDTLPPLVKTLSALHRHSELFSAPEGPVETKVLVATKPRHTSERAFFDLMSDDGWVIREQTVLPLPLLDAEGQTVEMYLFGKEK</sequence>
<dbReference type="InParanoid" id="G2QF84"/>
<dbReference type="Proteomes" id="UP000007322">
    <property type="component" value="Chromosome 4"/>
</dbReference>
<accession>G2QF84</accession>
<dbReference type="Gene3D" id="3.40.50.150">
    <property type="entry name" value="Vaccinia Virus protein VP39"/>
    <property type="match status" value="1"/>
</dbReference>
<dbReference type="EMBL" id="CP003005">
    <property type="protein sequence ID" value="AEO59113.1"/>
    <property type="molecule type" value="Genomic_DNA"/>
</dbReference>
<dbReference type="GO" id="GO:0008757">
    <property type="term" value="F:S-adenosylmethionine-dependent methyltransferase activity"/>
    <property type="evidence" value="ECO:0007669"/>
    <property type="project" value="UniProtKB-ARBA"/>
</dbReference>
<dbReference type="eggNOG" id="KOG2793">
    <property type="taxonomic scope" value="Eukaryota"/>
</dbReference>
<evidence type="ECO:0000313" key="2">
    <source>
        <dbReference type="Proteomes" id="UP000007322"/>
    </source>
</evidence>
<dbReference type="KEGG" id="mtm:MYCTH_2307102"/>
<reference evidence="1 2" key="1">
    <citation type="journal article" date="2011" name="Nat. Biotechnol.">
        <title>Comparative genomic analysis of the thermophilic biomass-degrading fungi Myceliophthora thermophila and Thielavia terrestris.</title>
        <authorList>
            <person name="Berka R.M."/>
            <person name="Grigoriev I.V."/>
            <person name="Otillar R."/>
            <person name="Salamov A."/>
            <person name="Grimwood J."/>
            <person name="Reid I."/>
            <person name="Ishmael N."/>
            <person name="John T."/>
            <person name="Darmond C."/>
            <person name="Moisan M.-C."/>
            <person name="Henrissat B."/>
            <person name="Coutinho P.M."/>
            <person name="Lombard V."/>
            <person name="Natvig D.O."/>
            <person name="Lindquist E."/>
            <person name="Schmutz J."/>
            <person name="Lucas S."/>
            <person name="Harris P."/>
            <person name="Powlowski J."/>
            <person name="Bellemare A."/>
            <person name="Taylor D."/>
            <person name="Butler G."/>
            <person name="de Vries R.P."/>
            <person name="Allijn I.E."/>
            <person name="van den Brink J."/>
            <person name="Ushinsky S."/>
            <person name="Storms R."/>
            <person name="Powell A.J."/>
            <person name="Paulsen I.T."/>
            <person name="Elbourne L.D.H."/>
            <person name="Baker S.E."/>
            <person name="Magnuson J."/>
            <person name="LaBoissiere S."/>
            <person name="Clutterbuck A.J."/>
            <person name="Martinez D."/>
            <person name="Wogulis M."/>
            <person name="de Leon A.L."/>
            <person name="Rey M.W."/>
            <person name="Tsang A."/>
        </authorList>
    </citation>
    <scope>NUCLEOTIDE SEQUENCE [LARGE SCALE GENOMIC DNA]</scope>
    <source>
        <strain evidence="2">ATCC 42464 / BCRC 31852 / DSM 1799</strain>
    </source>
</reference>
<dbReference type="RefSeq" id="XP_003664358.1">
    <property type="nucleotide sequence ID" value="XM_003664310.1"/>
</dbReference>
<dbReference type="Pfam" id="PF10294">
    <property type="entry name" value="Methyltransf_16"/>
    <property type="match status" value="1"/>
</dbReference>
<dbReference type="InterPro" id="IPR019410">
    <property type="entry name" value="Methyltransf_16"/>
</dbReference>
<organism evidence="1 2">
    <name type="scientific">Thermothelomyces thermophilus (strain ATCC 42464 / BCRC 31852 / DSM 1799)</name>
    <name type="common">Sporotrichum thermophile</name>
    <dbReference type="NCBI Taxonomy" id="573729"/>
    <lineage>
        <taxon>Eukaryota</taxon>
        <taxon>Fungi</taxon>
        <taxon>Dikarya</taxon>
        <taxon>Ascomycota</taxon>
        <taxon>Pezizomycotina</taxon>
        <taxon>Sordariomycetes</taxon>
        <taxon>Sordariomycetidae</taxon>
        <taxon>Sordariales</taxon>
        <taxon>Chaetomiaceae</taxon>
        <taxon>Thermothelomyces</taxon>
    </lineage>
</organism>
<dbReference type="PANTHER" id="PTHR14614:SF132">
    <property type="entry name" value="PROTEIN-LYSINE METHYLTRANSFERASE C42C1.13"/>
    <property type="match status" value="1"/>
</dbReference>